<dbReference type="RefSeq" id="WP_323336967.1">
    <property type="nucleotide sequence ID" value="NZ_JAYFSI010000020.1"/>
</dbReference>
<evidence type="ECO:0000313" key="1">
    <source>
        <dbReference type="EMBL" id="MEA5367179.1"/>
    </source>
</evidence>
<name>A0ABU5RNT9_9PSEU</name>
<keyword evidence="2" id="KW-1185">Reference proteome</keyword>
<gene>
    <name evidence="1" type="ORF">VA596_47165</name>
</gene>
<comment type="caution">
    <text evidence="1">The sequence shown here is derived from an EMBL/GenBank/DDBJ whole genome shotgun (WGS) entry which is preliminary data.</text>
</comment>
<dbReference type="EMBL" id="JAYFSI010000020">
    <property type="protein sequence ID" value="MEA5367179.1"/>
    <property type="molecule type" value="Genomic_DNA"/>
</dbReference>
<accession>A0ABU5RNT9</accession>
<reference evidence="1 2" key="1">
    <citation type="submission" date="2023-12" db="EMBL/GenBank/DDBJ databases">
        <title>Amycolatopsis sp. V23-08.</title>
        <authorList>
            <person name="Somphong A."/>
        </authorList>
    </citation>
    <scope>NUCLEOTIDE SEQUENCE [LARGE SCALE GENOMIC DNA]</scope>
    <source>
        <strain evidence="1 2">V23-08</strain>
    </source>
</reference>
<proteinExistence type="predicted"/>
<protein>
    <submittedName>
        <fullName evidence="1">Uncharacterized protein</fullName>
    </submittedName>
</protein>
<dbReference type="Proteomes" id="UP001304298">
    <property type="component" value="Unassembled WGS sequence"/>
</dbReference>
<organism evidence="1 2">
    <name type="scientific">Amycolatopsis heterodermiae</name>
    <dbReference type="NCBI Taxonomy" id="3110235"/>
    <lineage>
        <taxon>Bacteria</taxon>
        <taxon>Bacillati</taxon>
        <taxon>Actinomycetota</taxon>
        <taxon>Actinomycetes</taxon>
        <taxon>Pseudonocardiales</taxon>
        <taxon>Pseudonocardiaceae</taxon>
        <taxon>Amycolatopsis</taxon>
    </lineage>
</organism>
<sequence length="55" mass="5879">MLSAQNSSWTVSMLAAPPKVAVRLVHRRPPARDGADTGQLVEHAADRCGVRAQQA</sequence>
<evidence type="ECO:0000313" key="2">
    <source>
        <dbReference type="Proteomes" id="UP001304298"/>
    </source>
</evidence>